<dbReference type="PANTHER" id="PTHR13228:SF3">
    <property type="entry name" value="CONSERVED OLIGOMERIC GOLGI COMPLEX SUBUNIT 5"/>
    <property type="match status" value="1"/>
</dbReference>
<dbReference type="GO" id="GO:0006891">
    <property type="term" value="P:intra-Golgi vesicle-mediated transport"/>
    <property type="evidence" value="ECO:0007669"/>
    <property type="project" value="InterPro"/>
</dbReference>
<sequence length="438" mass="49456">MNNKNHSYVDYRTFLDPTFQPPAFIRDLVQSTNGSDDQLIDFSTPLARILFDIQEVNSDIDSVTTGSAGPLLSHTLGQNNASQSLTDGLDAITDALYRSHLHLEREVGITHDYAIMTQYVARRVASTHSLLTSLSTFFKLSRQLEIHCLEFLPVGYSEPQAYPSLVRCAEVIISTESMTERSSPDAVARSLGYLEIVNQIQDAVIRPISSVVLQQSIRVIREFSVPESETFAQSEANKLRLASSFHALYFMSYSDFARCARPNRSFSSFSPILLYKHITLYIRKAVDLSTQAFGDFIRQMTLPHNGISQIIKHGQNIMALEHVMSTCWPKKHEVLPGAPIESSYLTTYHKYIGSPSLIKLFWEVLTDKLCDQVPKVILNFDNHQQPISSAIKTFILAGSRMPDSWVTVTEPQREDQFRMQPEIEAMTTAAIRKVLNQQ</sequence>
<dbReference type="Pfam" id="PF10392">
    <property type="entry name" value="COG5_N"/>
    <property type="match status" value="1"/>
</dbReference>
<proteinExistence type="predicted"/>
<comment type="caution">
    <text evidence="2">The sequence shown here is derived from an EMBL/GenBank/DDBJ whole genome shotgun (WGS) entry which is preliminary data.</text>
</comment>
<dbReference type="PANTHER" id="PTHR13228">
    <property type="entry name" value="CONSERVED OLIGOMERIC GOLGI COMPLEX COMPONENT 5"/>
    <property type="match status" value="1"/>
</dbReference>
<dbReference type="InterPro" id="IPR049176">
    <property type="entry name" value="COG5_N"/>
</dbReference>
<dbReference type="STRING" id="1035309.A0A2C5WUW6"/>
<name>A0A2C5WUW6_9PEZI</name>
<dbReference type="EMBL" id="APWK03000187">
    <property type="protein sequence ID" value="PHH49573.1"/>
    <property type="molecule type" value="Genomic_DNA"/>
</dbReference>
<dbReference type="AlphaFoldDB" id="A0A2C5WUW6"/>
<evidence type="ECO:0000313" key="2">
    <source>
        <dbReference type="EMBL" id="PHH49573.1"/>
    </source>
</evidence>
<feature type="domain" description="Conserved oligomeric Golgi complex subunit 5 N-terminal" evidence="1">
    <location>
        <begin position="13"/>
        <end position="144"/>
    </location>
</feature>
<reference evidence="2 3" key="1">
    <citation type="journal article" date="2013" name="Fungal Biol.">
        <title>Analysis of microsatellite markers in the genome of the plant pathogen Ceratocystis fimbriata.</title>
        <authorList>
            <person name="Simpson M.C."/>
            <person name="Wilken P.M."/>
            <person name="Coetzee M.P."/>
            <person name="Wingfield M.J."/>
            <person name="Wingfield B.D."/>
        </authorList>
    </citation>
    <scope>NUCLEOTIDE SEQUENCE [LARGE SCALE GENOMIC DNA]</scope>
    <source>
        <strain evidence="2 3">CBS 114723</strain>
    </source>
</reference>
<organism evidence="2 3">
    <name type="scientific">Ceratocystis fimbriata CBS 114723</name>
    <dbReference type="NCBI Taxonomy" id="1035309"/>
    <lineage>
        <taxon>Eukaryota</taxon>
        <taxon>Fungi</taxon>
        <taxon>Dikarya</taxon>
        <taxon>Ascomycota</taxon>
        <taxon>Pezizomycotina</taxon>
        <taxon>Sordariomycetes</taxon>
        <taxon>Hypocreomycetidae</taxon>
        <taxon>Microascales</taxon>
        <taxon>Ceratocystidaceae</taxon>
        <taxon>Ceratocystis</taxon>
    </lineage>
</organism>
<dbReference type="GO" id="GO:0017119">
    <property type="term" value="C:Golgi transport complex"/>
    <property type="evidence" value="ECO:0007669"/>
    <property type="project" value="InterPro"/>
</dbReference>
<dbReference type="OrthoDB" id="18786at2759"/>
<dbReference type="InterPro" id="IPR019465">
    <property type="entry name" value="Cog5"/>
</dbReference>
<dbReference type="Proteomes" id="UP000222788">
    <property type="component" value="Unassembled WGS sequence"/>
</dbReference>
<protein>
    <recommendedName>
        <fullName evidence="1">Conserved oligomeric Golgi complex subunit 5 N-terminal domain-containing protein</fullName>
    </recommendedName>
</protein>
<evidence type="ECO:0000259" key="1">
    <source>
        <dbReference type="Pfam" id="PF10392"/>
    </source>
</evidence>
<accession>A0A2C5WUW6</accession>
<keyword evidence="3" id="KW-1185">Reference proteome</keyword>
<reference evidence="2 3" key="2">
    <citation type="journal article" date="2013" name="IMA Fungus">
        <title>IMA Genome-F 1: Ceratocystis fimbriata: Draft nuclear genome sequence for the plant pathogen, Ceratocystis fimbriata.</title>
        <authorList>
            <person name="Wilken P.M."/>
            <person name="Steenkamp E.T."/>
            <person name="Wingfield M.J."/>
            <person name="de Beer Z.W."/>
            <person name="Wingfield B.D."/>
        </authorList>
    </citation>
    <scope>NUCLEOTIDE SEQUENCE [LARGE SCALE GENOMIC DNA]</scope>
    <source>
        <strain evidence="2 3">CBS 114723</strain>
    </source>
</reference>
<gene>
    <name evidence="2" type="ORF">CFIMG_006475RA</name>
</gene>
<evidence type="ECO:0000313" key="3">
    <source>
        <dbReference type="Proteomes" id="UP000222788"/>
    </source>
</evidence>